<name>S2JHW1_MUCC1</name>
<feature type="region of interest" description="Disordered" evidence="2">
    <location>
        <begin position="1"/>
        <end position="22"/>
    </location>
</feature>
<feature type="compositionally biased region" description="Basic residues" evidence="2">
    <location>
        <begin position="1"/>
        <end position="16"/>
    </location>
</feature>
<feature type="compositionally biased region" description="Polar residues" evidence="2">
    <location>
        <begin position="417"/>
        <end position="431"/>
    </location>
</feature>
<feature type="compositionally biased region" description="Polar residues" evidence="2">
    <location>
        <begin position="370"/>
        <end position="385"/>
    </location>
</feature>
<feature type="coiled-coil region" evidence="1">
    <location>
        <begin position="25"/>
        <end position="55"/>
    </location>
</feature>
<gene>
    <name evidence="3" type="ORF">HMPREF1544_11144</name>
</gene>
<dbReference type="eggNOG" id="ENOG502TA8B">
    <property type="taxonomic scope" value="Eukaryota"/>
</dbReference>
<feature type="compositionally biased region" description="Basic and acidic residues" evidence="2">
    <location>
        <begin position="334"/>
        <end position="356"/>
    </location>
</feature>
<feature type="compositionally biased region" description="Low complexity" evidence="2">
    <location>
        <begin position="508"/>
        <end position="525"/>
    </location>
</feature>
<dbReference type="Proteomes" id="UP000014254">
    <property type="component" value="Unassembled WGS sequence"/>
</dbReference>
<feature type="compositionally biased region" description="Polar residues" evidence="2">
    <location>
        <begin position="445"/>
        <end position="479"/>
    </location>
</feature>
<protein>
    <recommendedName>
        <fullName evidence="5">Caprin-1 dimerization domain-containing protein</fullName>
    </recommendedName>
</protein>
<dbReference type="AlphaFoldDB" id="S2JHW1"/>
<feature type="region of interest" description="Disordered" evidence="2">
    <location>
        <begin position="232"/>
        <end position="571"/>
    </location>
</feature>
<evidence type="ECO:0000313" key="3">
    <source>
        <dbReference type="EMBL" id="EPB82108.1"/>
    </source>
</evidence>
<organism evidence="3 4">
    <name type="scientific">Mucor circinelloides f. circinelloides (strain 1006PhL)</name>
    <name type="common">Mucormycosis agent</name>
    <name type="synonym">Calyptromyces circinelloides</name>
    <dbReference type="NCBI Taxonomy" id="1220926"/>
    <lineage>
        <taxon>Eukaryota</taxon>
        <taxon>Fungi</taxon>
        <taxon>Fungi incertae sedis</taxon>
        <taxon>Mucoromycota</taxon>
        <taxon>Mucoromycotina</taxon>
        <taxon>Mucoromycetes</taxon>
        <taxon>Mucorales</taxon>
        <taxon>Mucorineae</taxon>
        <taxon>Mucoraceae</taxon>
        <taxon>Mucor</taxon>
    </lineage>
</organism>
<dbReference type="InParanoid" id="S2JHW1"/>
<dbReference type="STRING" id="1220926.S2JHW1"/>
<reference evidence="4" key="1">
    <citation type="submission" date="2013-05" db="EMBL/GenBank/DDBJ databases">
        <title>The Genome sequence of Mucor circinelloides f. circinelloides 1006PhL.</title>
        <authorList>
            <consortium name="The Broad Institute Genomics Platform"/>
            <person name="Cuomo C."/>
            <person name="Earl A."/>
            <person name="Findley K."/>
            <person name="Lee S.C."/>
            <person name="Walker B."/>
            <person name="Young S."/>
            <person name="Zeng Q."/>
            <person name="Gargeya S."/>
            <person name="Fitzgerald M."/>
            <person name="Haas B."/>
            <person name="Abouelleil A."/>
            <person name="Allen A.W."/>
            <person name="Alvarado L."/>
            <person name="Arachchi H.M."/>
            <person name="Berlin A.M."/>
            <person name="Chapman S.B."/>
            <person name="Gainer-Dewar J."/>
            <person name="Goldberg J."/>
            <person name="Griggs A."/>
            <person name="Gujja S."/>
            <person name="Hansen M."/>
            <person name="Howarth C."/>
            <person name="Imamovic A."/>
            <person name="Ireland A."/>
            <person name="Larimer J."/>
            <person name="McCowan C."/>
            <person name="Murphy C."/>
            <person name="Pearson M."/>
            <person name="Poon T.W."/>
            <person name="Priest M."/>
            <person name="Roberts A."/>
            <person name="Saif S."/>
            <person name="Shea T."/>
            <person name="Sisk P."/>
            <person name="Sykes S."/>
            <person name="Wortman J."/>
            <person name="Nusbaum C."/>
            <person name="Birren B."/>
        </authorList>
    </citation>
    <scope>NUCLEOTIDE SEQUENCE [LARGE SCALE GENOMIC DNA]</scope>
    <source>
        <strain evidence="4">1006PhL</strain>
    </source>
</reference>
<feature type="compositionally biased region" description="Gly residues" evidence="2">
    <location>
        <begin position="528"/>
        <end position="547"/>
    </location>
</feature>
<evidence type="ECO:0008006" key="5">
    <source>
        <dbReference type="Google" id="ProtNLM"/>
    </source>
</evidence>
<accession>S2JHW1</accession>
<keyword evidence="1" id="KW-0175">Coiled coil</keyword>
<feature type="compositionally biased region" description="Polar residues" evidence="2">
    <location>
        <begin position="269"/>
        <end position="278"/>
    </location>
</feature>
<feature type="compositionally biased region" description="Basic and acidic residues" evidence="2">
    <location>
        <begin position="555"/>
        <end position="571"/>
    </location>
</feature>
<dbReference type="OrthoDB" id="2281123at2759"/>
<sequence length="571" mass="64132">MVKSKNNRKSNNKKKPNTNTMHPHIELIQAEISALQEEIERLDGIQKERELETTEQHEKDIATACLEKYQATLAKLNDASMSSKLRSYQDAYNSKKNEAQILFLLQFFYIVRLGQLGLFDVIEMEACPKAMLRAVTDICDQLIGASVYHATEPSPITKTQKRKQVADILKKLETNSEDVILENISFKDIKDLIQHIWDNTVNEAQVLENTLADESAAKEWAVIQFENMVQNGESTSEHNDEVVEQRAVSEEKEQEVVVEDIKKEAPQQGLEQQQPNESADQEPLVENQPSPPAVDKSNNEASTVSEWDKKDNVQAPVVSEWDKKEASEGPVVDEWNKKDTPVESRANAWDKKEKSDTPATKEWTDRKSTRPSTKANWKSRSSRFSSEPKEPENWNANENRGWNVIDNTVKGDAWDNAETTNDGTDKNWTSSPSPPLATEEEEQQPTDNLTFTPDEQQQPAETNTLPSPQANTPPASPKSSDIKEQQESFNSETNDNWRRRGIEEINNSRGRGSSYRGGYRSSSRGGKFRGGGSSGGGRGRGVGGGYRGRGRGRGRGTDFDNDEQHHSSPSQ</sequence>
<evidence type="ECO:0000256" key="1">
    <source>
        <dbReference type="SAM" id="Coils"/>
    </source>
</evidence>
<keyword evidence="4" id="KW-1185">Reference proteome</keyword>
<dbReference type="OMA" id="PENWNAN"/>
<dbReference type="EMBL" id="KE124130">
    <property type="protein sequence ID" value="EPB82108.1"/>
    <property type="molecule type" value="Genomic_DNA"/>
</dbReference>
<feature type="compositionally biased region" description="Basic and acidic residues" evidence="2">
    <location>
        <begin position="235"/>
        <end position="265"/>
    </location>
</feature>
<proteinExistence type="predicted"/>
<evidence type="ECO:0000313" key="4">
    <source>
        <dbReference type="Proteomes" id="UP000014254"/>
    </source>
</evidence>
<evidence type="ECO:0000256" key="2">
    <source>
        <dbReference type="SAM" id="MobiDB-lite"/>
    </source>
</evidence>
<dbReference type="VEuPathDB" id="FungiDB:HMPREF1544_11144"/>